<reference evidence="6" key="1">
    <citation type="submission" date="2015-09" db="EMBL/GenBank/DDBJ databases">
        <authorList>
            <consortium name="Pathogen Informatics"/>
        </authorList>
    </citation>
    <scope>NUCLEOTIDE SEQUENCE [LARGE SCALE GENOMIC DNA]</scope>
    <source>
        <strain evidence="6">Lake Konstanz</strain>
    </source>
</reference>
<proteinExistence type="inferred from homology"/>
<dbReference type="InterPro" id="IPR008580">
    <property type="entry name" value="PPPDE_dom"/>
</dbReference>
<accession>A0A0S4J986</accession>
<dbReference type="PROSITE" id="PS51858">
    <property type="entry name" value="PPPDE"/>
    <property type="match status" value="1"/>
</dbReference>
<dbReference type="Gene3D" id="1.25.10.10">
    <property type="entry name" value="Leucine-rich Repeat Variant"/>
    <property type="match status" value="1"/>
</dbReference>
<feature type="domain" description="PPPDE" evidence="4">
    <location>
        <begin position="1"/>
        <end position="112"/>
    </location>
</feature>
<comment type="similarity">
    <text evidence="1">Belongs to the DeSI family.</text>
</comment>
<organism evidence="5 6">
    <name type="scientific">Bodo saltans</name>
    <name type="common">Flagellated protozoan</name>
    <dbReference type="NCBI Taxonomy" id="75058"/>
    <lineage>
        <taxon>Eukaryota</taxon>
        <taxon>Discoba</taxon>
        <taxon>Euglenozoa</taxon>
        <taxon>Kinetoplastea</taxon>
        <taxon>Metakinetoplastina</taxon>
        <taxon>Eubodonida</taxon>
        <taxon>Bodonidae</taxon>
        <taxon>Bodo</taxon>
    </lineage>
</organism>
<evidence type="ECO:0000313" key="6">
    <source>
        <dbReference type="Proteomes" id="UP000051952"/>
    </source>
</evidence>
<dbReference type="GO" id="GO:0006508">
    <property type="term" value="P:proteolysis"/>
    <property type="evidence" value="ECO:0007669"/>
    <property type="project" value="UniProtKB-KW"/>
</dbReference>
<dbReference type="InterPro" id="IPR042266">
    <property type="entry name" value="PPPDE_sf"/>
</dbReference>
<dbReference type="OMA" id="NCVFHTK"/>
<protein>
    <recommendedName>
        <fullName evidence="4">PPPDE domain-containing protein</fullName>
    </recommendedName>
</protein>
<dbReference type="Pfam" id="PF05903">
    <property type="entry name" value="Peptidase_C97"/>
    <property type="match status" value="1"/>
</dbReference>
<dbReference type="EMBL" id="CYKH01001606">
    <property type="protein sequence ID" value="CUG87982.1"/>
    <property type="molecule type" value="Genomic_DNA"/>
</dbReference>
<evidence type="ECO:0000256" key="1">
    <source>
        <dbReference type="ARBA" id="ARBA00008140"/>
    </source>
</evidence>
<name>A0A0S4J986_BODSA</name>
<evidence type="ECO:0000256" key="2">
    <source>
        <dbReference type="ARBA" id="ARBA00022670"/>
    </source>
</evidence>
<gene>
    <name evidence="5" type="ORF">BSAL_12995</name>
</gene>
<dbReference type="Gene3D" id="3.90.1720.30">
    <property type="entry name" value="PPPDE domains"/>
    <property type="match status" value="1"/>
</dbReference>
<keyword evidence="2" id="KW-0645">Protease</keyword>
<keyword evidence="6" id="KW-1185">Reference proteome</keyword>
<evidence type="ECO:0000256" key="3">
    <source>
        <dbReference type="ARBA" id="ARBA00022801"/>
    </source>
</evidence>
<evidence type="ECO:0000259" key="4">
    <source>
        <dbReference type="PROSITE" id="PS51858"/>
    </source>
</evidence>
<dbReference type="Proteomes" id="UP000051952">
    <property type="component" value="Unassembled WGS sequence"/>
</dbReference>
<keyword evidence="3" id="KW-0378">Hydrolase</keyword>
<evidence type="ECO:0000313" key="5">
    <source>
        <dbReference type="EMBL" id="CUG87982.1"/>
    </source>
</evidence>
<dbReference type="VEuPathDB" id="TriTrypDB:BSAL_12995"/>
<sequence length="529" mass="58262">MACKMLDFTKKKKKTKGCTRFGKQYEYVHLGRTTMSLREFEGWLVEVEREQFQMAHYHPLQHNCHHFTLFAAQKLLGKSALIEERIFPSYLFHTLDVVCGSVSGKLIAPLMARYTGGVQRVVLDQLLHHDAERQLTQRVASRVAMLANCEHSPPPRCVILHQASPEVASRSVLRLSELTVPEEGARFYCNDHIAIRRFAQVLLEEQPQQQYHQDGASLSSSPPVMKAAASSLSSSSTTISSNLFPGSDFAMLEEFHVLRLVTLLEQLTNATPMTAWEPILEAWRCAALHPQALIALVYSSTLGTALLRACVGFVDLPDGAKIALLRVLCNYAAAPHGAASLCDGRRVHTFVTVIGVALTWPTVDPAAYSSSGARIVELGACLALNVSVAMVVMTKTSISRELKHHGEGHAVCRLMTILLAILFVYSPESVEESVKHVVLLTLYHLTSSSADLTEYMIDHPYYRSLNVSALSATLKTEPCRKLLLMLSIIDELCLSEGDEGGAAPRSDGDVEEDIEELVAEACDVHSSSH</sequence>
<dbReference type="AlphaFoldDB" id="A0A0S4J986"/>
<dbReference type="OrthoDB" id="21221at2759"/>
<dbReference type="InterPro" id="IPR011989">
    <property type="entry name" value="ARM-like"/>
</dbReference>
<dbReference type="GO" id="GO:0008233">
    <property type="term" value="F:peptidase activity"/>
    <property type="evidence" value="ECO:0007669"/>
    <property type="project" value="UniProtKB-KW"/>
</dbReference>